<dbReference type="PANTHER" id="PTHR33138">
    <property type="entry name" value="OS01G0690200 PROTEIN"/>
    <property type="match status" value="1"/>
</dbReference>
<dbReference type="PANTHER" id="PTHR33138:SF27">
    <property type="entry name" value="WALL-ASSOCIATED RECEPTOR KINASE C-TERMINAL DOMAIN-CONTAINING PROTEIN"/>
    <property type="match status" value="1"/>
</dbReference>
<dbReference type="EC" id="2.7.11.1" evidence="2"/>
<evidence type="ECO:0000256" key="9">
    <source>
        <dbReference type="ARBA" id="ARBA00048679"/>
    </source>
</evidence>
<evidence type="ECO:0000256" key="8">
    <source>
        <dbReference type="ARBA" id="ARBA00047899"/>
    </source>
</evidence>
<gene>
    <name evidence="14" type="ORF">JRO89_XS05G0260500</name>
</gene>
<feature type="chain" id="PRO_5045985630" description="non-specific serine/threonine protein kinase" evidence="11">
    <location>
        <begin position="35"/>
        <end position="604"/>
    </location>
</feature>
<feature type="transmembrane region" description="Helical" evidence="10">
    <location>
        <begin position="260"/>
        <end position="280"/>
    </location>
</feature>
<evidence type="ECO:0000256" key="2">
    <source>
        <dbReference type="ARBA" id="ARBA00012513"/>
    </source>
</evidence>
<keyword evidence="5 10" id="KW-1133">Transmembrane helix</keyword>
<comment type="subcellular location">
    <subcellularLocation>
        <location evidence="1">Membrane</location>
        <topology evidence="1">Single-pass membrane protein</topology>
    </subcellularLocation>
</comment>
<evidence type="ECO:0000256" key="4">
    <source>
        <dbReference type="ARBA" id="ARBA00022729"/>
    </source>
</evidence>
<dbReference type="Pfam" id="PF14380">
    <property type="entry name" value="WAK_assoc"/>
    <property type="match status" value="1"/>
</dbReference>
<dbReference type="EMBL" id="JAFEMO010000005">
    <property type="protein sequence ID" value="KAH7571150.1"/>
    <property type="molecule type" value="Genomic_DNA"/>
</dbReference>
<keyword evidence="7" id="KW-0325">Glycoprotein</keyword>
<evidence type="ECO:0000313" key="14">
    <source>
        <dbReference type="EMBL" id="KAH7571150.1"/>
    </source>
</evidence>
<keyword evidence="15" id="KW-1185">Reference proteome</keyword>
<feature type="domain" description="Wall-associated receptor kinase galacturonan-binding" evidence="12">
    <location>
        <begin position="43"/>
        <end position="111"/>
    </location>
</feature>
<keyword evidence="4 11" id="KW-0732">Signal</keyword>
<comment type="catalytic activity">
    <reaction evidence="8">
        <text>L-threonyl-[protein] + ATP = O-phospho-L-threonyl-[protein] + ADP + H(+)</text>
        <dbReference type="Rhea" id="RHEA:46608"/>
        <dbReference type="Rhea" id="RHEA-COMP:11060"/>
        <dbReference type="Rhea" id="RHEA-COMP:11605"/>
        <dbReference type="ChEBI" id="CHEBI:15378"/>
        <dbReference type="ChEBI" id="CHEBI:30013"/>
        <dbReference type="ChEBI" id="CHEBI:30616"/>
        <dbReference type="ChEBI" id="CHEBI:61977"/>
        <dbReference type="ChEBI" id="CHEBI:456216"/>
        <dbReference type="EC" id="2.7.11.1"/>
    </reaction>
</comment>
<evidence type="ECO:0000256" key="6">
    <source>
        <dbReference type="ARBA" id="ARBA00023136"/>
    </source>
</evidence>
<evidence type="ECO:0000256" key="10">
    <source>
        <dbReference type="SAM" id="Phobius"/>
    </source>
</evidence>
<evidence type="ECO:0000259" key="13">
    <source>
        <dbReference type="Pfam" id="PF14380"/>
    </source>
</evidence>
<comment type="catalytic activity">
    <reaction evidence="9">
        <text>L-seryl-[protein] + ATP = O-phospho-L-seryl-[protein] + ADP + H(+)</text>
        <dbReference type="Rhea" id="RHEA:17989"/>
        <dbReference type="Rhea" id="RHEA-COMP:9863"/>
        <dbReference type="Rhea" id="RHEA-COMP:11604"/>
        <dbReference type="ChEBI" id="CHEBI:15378"/>
        <dbReference type="ChEBI" id="CHEBI:29999"/>
        <dbReference type="ChEBI" id="CHEBI:30616"/>
        <dbReference type="ChEBI" id="CHEBI:83421"/>
        <dbReference type="ChEBI" id="CHEBI:456216"/>
        <dbReference type="EC" id="2.7.11.1"/>
    </reaction>
</comment>
<dbReference type="Pfam" id="PF13947">
    <property type="entry name" value="GUB_WAK_bind"/>
    <property type="match status" value="1"/>
</dbReference>
<dbReference type="InterPro" id="IPR025287">
    <property type="entry name" value="WAK_GUB"/>
</dbReference>
<proteinExistence type="predicted"/>
<dbReference type="Proteomes" id="UP000827721">
    <property type="component" value="Unassembled WGS sequence"/>
</dbReference>
<keyword evidence="3 10" id="KW-0812">Transmembrane</keyword>
<feature type="signal peptide" evidence="11">
    <location>
        <begin position="1"/>
        <end position="34"/>
    </location>
</feature>
<evidence type="ECO:0000256" key="7">
    <source>
        <dbReference type="ARBA" id="ARBA00023180"/>
    </source>
</evidence>
<comment type="caution">
    <text evidence="14">The sequence shown here is derived from an EMBL/GenBank/DDBJ whole genome shotgun (WGS) entry which is preliminary data.</text>
</comment>
<feature type="transmembrane region" description="Helical" evidence="10">
    <location>
        <begin position="360"/>
        <end position="384"/>
    </location>
</feature>
<accession>A0ABQ8I3H8</accession>
<protein>
    <recommendedName>
        <fullName evidence="2">non-specific serine/threonine protein kinase</fullName>
        <ecNumber evidence="2">2.7.11.1</ecNumber>
    </recommendedName>
</protein>
<sequence>MNQNHFLFTLISHFSSLSFCIIFIFFLLATAVSASVDSQYLACEPKTCGDGQNITFPFYIKDQQQPFCGYPGFELSCNNKGNPILRLHDNDNGNQYIINHISYDNQSLRVSNAAFWDTNSSSGGCDVVSSLQNLSLPSDRFELVGDKTEVFVLYNCNQSLSERLDDPNLGLAREECNDTVMAPVEGHGDGGESTATMMMRLRRGFLIKWISNNCSVCEKSGGKCGFDNSTYHFKCFCPDRPHAWHCTDTGSAQGHDTIKVAVAATASGIGILIIILAFCFRKKISSDISMAFWRKKTENYQNIEEMGCCRERAVGAWKHVFPHWVHEKRGLYSKKDGNGGFMVRTDDKSSLEMNYNKRNIYFGMASASSLLFLLICHVSLLSLAEKLTGFNPRRPQFPCGNLGYLRFPFSNQSNPECGLFQVHNCNQLFHHKIRLGNDGPWFHIADIKQDNTLLLGDHELEDFKNHSCGWFQNLTLSNSPFYSFEFPQIGYKPMIMFNCTNHSSISTNSEFSCNESNQTIFLYNQTTHDLPSLPAGCSVVQTLVNKTANNVVIHNMYTGLFLLQVNVTTECKHCYKRGGQCLSNSDGKFICSGAKTGIKMTVEY</sequence>
<evidence type="ECO:0000259" key="12">
    <source>
        <dbReference type="Pfam" id="PF13947"/>
    </source>
</evidence>
<evidence type="ECO:0000256" key="5">
    <source>
        <dbReference type="ARBA" id="ARBA00022989"/>
    </source>
</evidence>
<keyword evidence="6 10" id="KW-0472">Membrane</keyword>
<reference evidence="14 15" key="1">
    <citation type="submission" date="2021-02" db="EMBL/GenBank/DDBJ databases">
        <title>Plant Genome Project.</title>
        <authorList>
            <person name="Zhang R.-G."/>
        </authorList>
    </citation>
    <scope>NUCLEOTIDE SEQUENCE [LARGE SCALE GENOMIC DNA]</scope>
    <source>
        <tissue evidence="14">Leaves</tissue>
    </source>
</reference>
<evidence type="ECO:0000256" key="3">
    <source>
        <dbReference type="ARBA" id="ARBA00022692"/>
    </source>
</evidence>
<feature type="domain" description="Wall-associated receptor kinase C-terminal" evidence="13">
    <location>
        <begin position="170"/>
        <end position="240"/>
    </location>
</feature>
<evidence type="ECO:0000256" key="11">
    <source>
        <dbReference type="SAM" id="SignalP"/>
    </source>
</evidence>
<evidence type="ECO:0000313" key="15">
    <source>
        <dbReference type="Proteomes" id="UP000827721"/>
    </source>
</evidence>
<evidence type="ECO:0000256" key="1">
    <source>
        <dbReference type="ARBA" id="ARBA00004167"/>
    </source>
</evidence>
<name>A0ABQ8I3H8_9ROSI</name>
<organism evidence="14 15">
    <name type="scientific">Xanthoceras sorbifolium</name>
    <dbReference type="NCBI Taxonomy" id="99658"/>
    <lineage>
        <taxon>Eukaryota</taxon>
        <taxon>Viridiplantae</taxon>
        <taxon>Streptophyta</taxon>
        <taxon>Embryophyta</taxon>
        <taxon>Tracheophyta</taxon>
        <taxon>Spermatophyta</taxon>
        <taxon>Magnoliopsida</taxon>
        <taxon>eudicotyledons</taxon>
        <taxon>Gunneridae</taxon>
        <taxon>Pentapetalae</taxon>
        <taxon>rosids</taxon>
        <taxon>malvids</taxon>
        <taxon>Sapindales</taxon>
        <taxon>Sapindaceae</taxon>
        <taxon>Xanthoceroideae</taxon>
        <taxon>Xanthoceras</taxon>
    </lineage>
</organism>
<dbReference type="InterPro" id="IPR032872">
    <property type="entry name" value="WAK_assoc_C"/>
</dbReference>